<dbReference type="Pfam" id="PF00560">
    <property type="entry name" value="LRR_1"/>
    <property type="match status" value="1"/>
</dbReference>
<evidence type="ECO:0000313" key="5">
    <source>
        <dbReference type="EMBL" id="EEF35500.1"/>
    </source>
</evidence>
<dbReference type="AlphaFoldDB" id="B9SLK0"/>
<dbReference type="OrthoDB" id="544346at2759"/>
<dbReference type="SUPFAM" id="SSF52058">
    <property type="entry name" value="L domain-like"/>
    <property type="match status" value="1"/>
</dbReference>
<dbReference type="PANTHER" id="PTHR48062:SF51">
    <property type="entry name" value="LRR RECEPTOR-LIKE SERINE_THREONINE-PROTEIN KINASE ERL1"/>
    <property type="match status" value="1"/>
</dbReference>
<dbReference type="Proteomes" id="UP000008311">
    <property type="component" value="Unassembled WGS sequence"/>
</dbReference>
<feature type="transmembrane region" description="Helical" evidence="4">
    <location>
        <begin position="90"/>
        <end position="113"/>
    </location>
</feature>
<evidence type="ECO:0000256" key="4">
    <source>
        <dbReference type="SAM" id="Phobius"/>
    </source>
</evidence>
<proteinExistence type="inferred from homology"/>
<dbReference type="eggNOG" id="KOG0619">
    <property type="taxonomic scope" value="Eukaryota"/>
</dbReference>
<keyword evidence="6" id="KW-1185">Reference proteome</keyword>
<keyword evidence="3" id="KW-0677">Repeat</keyword>
<dbReference type="EMBL" id="EQ974018">
    <property type="protein sequence ID" value="EEF35500.1"/>
    <property type="molecule type" value="Genomic_DNA"/>
</dbReference>
<dbReference type="PROSITE" id="PS51450">
    <property type="entry name" value="LRR"/>
    <property type="match status" value="1"/>
</dbReference>
<protein>
    <recommendedName>
        <fullName evidence="7">Serine-threonine protein kinase, plant-type</fullName>
    </recommendedName>
</protein>
<name>B9SLK0_RICCO</name>
<dbReference type="STRING" id="3988.B9SLK0"/>
<gene>
    <name evidence="5" type="ORF">RCOM_0592160</name>
</gene>
<sequence length="135" mass="15702">MSLERLDLSHNRLTGQIPSEVIHLSTLEAFSFAFNDLSRRIPFDQQLTNSLIVAMLAIQSCVENRYQESVHTVAVMEIKLKERLVIDQPLFFYSFVLVSYALGFWGVVAPLCISQTWRRRNYATIDGWMNYCFEM</sequence>
<evidence type="ECO:0000256" key="3">
    <source>
        <dbReference type="ARBA" id="ARBA00022737"/>
    </source>
</evidence>
<keyword evidence="2" id="KW-0433">Leucine-rich repeat</keyword>
<dbReference type="InterPro" id="IPR032675">
    <property type="entry name" value="LRR_dom_sf"/>
</dbReference>
<dbReference type="Gene3D" id="3.80.10.10">
    <property type="entry name" value="Ribonuclease Inhibitor"/>
    <property type="match status" value="1"/>
</dbReference>
<keyword evidence="4" id="KW-1133">Transmembrane helix</keyword>
<keyword evidence="4" id="KW-0812">Transmembrane</keyword>
<reference evidence="6" key="1">
    <citation type="journal article" date="2010" name="Nat. Biotechnol.">
        <title>Draft genome sequence of the oilseed species Ricinus communis.</title>
        <authorList>
            <person name="Chan A.P."/>
            <person name="Crabtree J."/>
            <person name="Zhao Q."/>
            <person name="Lorenzi H."/>
            <person name="Orvis J."/>
            <person name="Puiu D."/>
            <person name="Melake-Berhan A."/>
            <person name="Jones K.M."/>
            <person name="Redman J."/>
            <person name="Chen G."/>
            <person name="Cahoon E.B."/>
            <person name="Gedil M."/>
            <person name="Stanke M."/>
            <person name="Haas B.J."/>
            <person name="Wortman J.R."/>
            <person name="Fraser-Liggett C.M."/>
            <person name="Ravel J."/>
            <person name="Rabinowicz P.D."/>
        </authorList>
    </citation>
    <scope>NUCLEOTIDE SEQUENCE [LARGE SCALE GENOMIC DNA]</scope>
    <source>
        <strain evidence="6">cv. Hale</strain>
    </source>
</reference>
<dbReference type="PANTHER" id="PTHR48062">
    <property type="entry name" value="RECEPTOR-LIKE PROTEIN 14"/>
    <property type="match status" value="1"/>
</dbReference>
<accession>B9SLK0</accession>
<organism evidence="5 6">
    <name type="scientific">Ricinus communis</name>
    <name type="common">Castor bean</name>
    <dbReference type="NCBI Taxonomy" id="3988"/>
    <lineage>
        <taxon>Eukaryota</taxon>
        <taxon>Viridiplantae</taxon>
        <taxon>Streptophyta</taxon>
        <taxon>Embryophyta</taxon>
        <taxon>Tracheophyta</taxon>
        <taxon>Spermatophyta</taxon>
        <taxon>Magnoliopsida</taxon>
        <taxon>eudicotyledons</taxon>
        <taxon>Gunneridae</taxon>
        <taxon>Pentapetalae</taxon>
        <taxon>rosids</taxon>
        <taxon>fabids</taxon>
        <taxon>Malpighiales</taxon>
        <taxon>Euphorbiaceae</taxon>
        <taxon>Acalyphoideae</taxon>
        <taxon>Acalypheae</taxon>
        <taxon>Ricinus</taxon>
    </lineage>
</organism>
<evidence type="ECO:0000256" key="2">
    <source>
        <dbReference type="ARBA" id="ARBA00022614"/>
    </source>
</evidence>
<keyword evidence="4" id="KW-0472">Membrane</keyword>
<evidence type="ECO:0000313" key="6">
    <source>
        <dbReference type="Proteomes" id="UP000008311"/>
    </source>
</evidence>
<comment type="similarity">
    <text evidence="1">Belongs to the RLP family.</text>
</comment>
<dbReference type="InParanoid" id="B9SLK0"/>
<dbReference type="InterPro" id="IPR001611">
    <property type="entry name" value="Leu-rich_rpt"/>
</dbReference>
<evidence type="ECO:0008006" key="7">
    <source>
        <dbReference type="Google" id="ProtNLM"/>
    </source>
</evidence>
<dbReference type="InterPro" id="IPR051502">
    <property type="entry name" value="RLP_Defense_Trigger"/>
</dbReference>
<evidence type="ECO:0000256" key="1">
    <source>
        <dbReference type="ARBA" id="ARBA00009592"/>
    </source>
</evidence>